<name>A0A7W8E8I2_9BACT</name>
<keyword evidence="1" id="KW-0472">Membrane</keyword>
<protein>
    <submittedName>
        <fullName evidence="3">Peptidoglycan/LPS O-acetylase OafA/YrhL</fullName>
    </submittedName>
</protein>
<feature type="transmembrane region" description="Helical" evidence="1">
    <location>
        <begin position="53"/>
        <end position="75"/>
    </location>
</feature>
<dbReference type="InterPro" id="IPR002656">
    <property type="entry name" value="Acyl_transf_3_dom"/>
</dbReference>
<evidence type="ECO:0000259" key="2">
    <source>
        <dbReference type="Pfam" id="PF01757"/>
    </source>
</evidence>
<accession>A0A7W8E8I2</accession>
<feature type="domain" description="Acyltransferase 3" evidence="2">
    <location>
        <begin position="24"/>
        <end position="348"/>
    </location>
</feature>
<dbReference type="AlphaFoldDB" id="A0A7W8E8I2"/>
<gene>
    <name evidence="3" type="ORF">HDF15_000884</name>
</gene>
<evidence type="ECO:0000313" key="3">
    <source>
        <dbReference type="EMBL" id="MBB5062554.1"/>
    </source>
</evidence>
<proteinExistence type="predicted"/>
<dbReference type="Proteomes" id="UP000584867">
    <property type="component" value="Unassembled WGS sequence"/>
</dbReference>
<dbReference type="PANTHER" id="PTHR23028">
    <property type="entry name" value="ACETYLTRANSFERASE"/>
    <property type="match status" value="1"/>
</dbReference>
<feature type="transmembrane region" description="Helical" evidence="1">
    <location>
        <begin position="241"/>
        <end position="259"/>
    </location>
</feature>
<dbReference type="RefSeq" id="WP_184253091.1">
    <property type="nucleotide sequence ID" value="NZ_JACHIO010000003.1"/>
</dbReference>
<keyword evidence="1" id="KW-0812">Transmembrane</keyword>
<reference evidence="3 4" key="1">
    <citation type="submission" date="2020-08" db="EMBL/GenBank/DDBJ databases">
        <title>Genomic Encyclopedia of Type Strains, Phase IV (KMG-V): Genome sequencing to study the core and pangenomes of soil and plant-associated prokaryotes.</title>
        <authorList>
            <person name="Whitman W."/>
        </authorList>
    </citation>
    <scope>NUCLEOTIDE SEQUENCE [LARGE SCALE GENOMIC DNA]</scope>
    <source>
        <strain evidence="3 4">X5P3</strain>
    </source>
</reference>
<dbReference type="InterPro" id="IPR050879">
    <property type="entry name" value="Acyltransferase_3"/>
</dbReference>
<feature type="transmembrane region" description="Helical" evidence="1">
    <location>
        <begin position="154"/>
        <end position="174"/>
    </location>
</feature>
<dbReference type="EMBL" id="JACHIO010000003">
    <property type="protein sequence ID" value="MBB5062554.1"/>
    <property type="molecule type" value="Genomic_DNA"/>
</dbReference>
<sequence length="363" mass="39947">MAEGFGVTVGTAEMQRTKPHFVVLDGLRGVAAVGVVTFHFLEMVIWNYSKLWIGHGFLAVDFFFCLSGFVMGYAYDDRLKTMGLVSFLKARLIRLHPLVVLGTVLGLLAFYANPFGITPGYGLGKVALMFVASLLLIPYGVMKERSQNLFSLNAPAWSLFWEYVANVVFALALYRVKRGVLAVLTVVAAVLLCWAGYRAGNLAGGWSARNFWDGGARVAFSFMAGLLVYRMGWRLRTRLGFGALSVLLLLALVMPYAHGGWIREVAVIVVYFPLLVVLGAGATVSPKVERLCRFSGDLSYPLYMTHYSVIWIWGDFAEKHKLATGGPALALDVTCGVVMMVAFACLVMVAYDKPMRAYLRSRG</sequence>
<feature type="transmembrane region" description="Helical" evidence="1">
    <location>
        <begin position="181"/>
        <end position="199"/>
    </location>
</feature>
<dbReference type="PANTHER" id="PTHR23028:SF134">
    <property type="entry name" value="PUTATIVE (AFU_ORTHOLOGUE AFUA_4G08520)-RELATED"/>
    <property type="match status" value="1"/>
</dbReference>
<organism evidence="3 4">
    <name type="scientific">Granulicella mallensis</name>
    <dbReference type="NCBI Taxonomy" id="940614"/>
    <lineage>
        <taxon>Bacteria</taxon>
        <taxon>Pseudomonadati</taxon>
        <taxon>Acidobacteriota</taxon>
        <taxon>Terriglobia</taxon>
        <taxon>Terriglobales</taxon>
        <taxon>Acidobacteriaceae</taxon>
        <taxon>Granulicella</taxon>
    </lineage>
</organism>
<feature type="transmembrane region" description="Helical" evidence="1">
    <location>
        <begin position="211"/>
        <end position="229"/>
    </location>
</feature>
<feature type="transmembrane region" description="Helical" evidence="1">
    <location>
        <begin position="328"/>
        <end position="351"/>
    </location>
</feature>
<evidence type="ECO:0000256" key="1">
    <source>
        <dbReference type="SAM" id="Phobius"/>
    </source>
</evidence>
<keyword evidence="1" id="KW-1133">Transmembrane helix</keyword>
<evidence type="ECO:0000313" key="4">
    <source>
        <dbReference type="Proteomes" id="UP000584867"/>
    </source>
</evidence>
<dbReference type="Pfam" id="PF01757">
    <property type="entry name" value="Acyl_transf_3"/>
    <property type="match status" value="1"/>
</dbReference>
<feature type="transmembrane region" description="Helical" evidence="1">
    <location>
        <begin position="123"/>
        <end position="142"/>
    </location>
</feature>
<dbReference type="GO" id="GO:0016747">
    <property type="term" value="F:acyltransferase activity, transferring groups other than amino-acyl groups"/>
    <property type="evidence" value="ECO:0007669"/>
    <property type="project" value="InterPro"/>
</dbReference>
<feature type="transmembrane region" description="Helical" evidence="1">
    <location>
        <begin position="95"/>
        <end position="111"/>
    </location>
</feature>
<feature type="transmembrane region" description="Helical" evidence="1">
    <location>
        <begin position="265"/>
        <end position="286"/>
    </location>
</feature>
<feature type="transmembrane region" description="Helical" evidence="1">
    <location>
        <begin position="298"/>
        <end position="316"/>
    </location>
</feature>
<feature type="transmembrane region" description="Helical" evidence="1">
    <location>
        <begin position="20"/>
        <end position="41"/>
    </location>
</feature>
<comment type="caution">
    <text evidence="3">The sequence shown here is derived from an EMBL/GenBank/DDBJ whole genome shotgun (WGS) entry which is preliminary data.</text>
</comment>